<dbReference type="KEGG" id="fin:KQS_07895"/>
<accession>H8XSY1</accession>
<feature type="transmembrane region" description="Helical" evidence="1">
    <location>
        <begin position="75"/>
        <end position="97"/>
    </location>
</feature>
<dbReference type="EMBL" id="HE774682">
    <property type="protein sequence ID" value="CCG53523.1"/>
    <property type="molecule type" value="Genomic_DNA"/>
</dbReference>
<organism evidence="2 3">
    <name type="scientific">Flavobacterium indicum (strain DSM 17447 / CIP 109464 / GPTSA100-9)</name>
    <dbReference type="NCBI Taxonomy" id="1094466"/>
    <lineage>
        <taxon>Bacteria</taxon>
        <taxon>Pseudomonadati</taxon>
        <taxon>Bacteroidota</taxon>
        <taxon>Flavobacteriia</taxon>
        <taxon>Flavobacteriales</taxon>
        <taxon>Flavobacteriaceae</taxon>
        <taxon>Flavobacterium</taxon>
    </lineage>
</organism>
<dbReference type="InterPro" id="IPR025250">
    <property type="entry name" value="DUF4199"/>
</dbReference>
<keyword evidence="1" id="KW-0472">Membrane</keyword>
<dbReference type="eggNOG" id="ENOG502ZX0H">
    <property type="taxonomic scope" value="Bacteria"/>
</dbReference>
<sequence length="160" mass="18527">MGKIKLEIYWGFYLAFTFILWMQIEKWLGFHSEKLFLQPIFSILISIPFSVLYYLALHLKKEKDYKKVITFQQSFLSSLLITGVFALFLPAALYFSLKYISPDLIDNFVSATIKTGKTTLEEAQSYYSFKSLLLMNYSSLLPIGIIIGYIVSKKNATKKK</sequence>
<proteinExistence type="predicted"/>
<dbReference type="AlphaFoldDB" id="H8XSY1"/>
<keyword evidence="1" id="KW-0812">Transmembrane</keyword>
<dbReference type="STRING" id="1094466.KQS_07895"/>
<reference evidence="2 3" key="1">
    <citation type="journal article" date="2012" name="J. Bacteriol.">
        <title>Complete Genome Sequence of Flavobacterium indicum GPSTA100-9T, Isolated from Warm Spring Water.</title>
        <authorList>
            <person name="Barbier P."/>
            <person name="Houel A."/>
            <person name="Loux V."/>
            <person name="Poulain J."/>
            <person name="Bernardet J.F."/>
            <person name="Touchon M."/>
            <person name="Duchaud E."/>
        </authorList>
    </citation>
    <scope>NUCLEOTIDE SEQUENCE [LARGE SCALE GENOMIC DNA]</scope>
    <source>
        <strain evidence="3">DSM 17447 / CIP 109464 / GPTSA100-9</strain>
    </source>
</reference>
<dbReference type="Proteomes" id="UP000007599">
    <property type="component" value="Chromosome I"/>
</dbReference>
<keyword evidence="1" id="KW-1133">Transmembrane helix</keyword>
<protein>
    <recommendedName>
        <fullName evidence="4">DUF4199 domain-containing protein</fullName>
    </recommendedName>
</protein>
<reference evidence="3" key="2">
    <citation type="submission" date="2012-03" db="EMBL/GenBank/DDBJ databases">
        <title>Complete genome sequence of Flavobacterium indicum GPTSA100-9T, isolated from warm spring water.</title>
        <authorList>
            <person name="Barbier P."/>
            <person name="Houel A."/>
            <person name="Loux V."/>
            <person name="Poulain J."/>
            <person name="Bernardet J.-F."/>
            <person name="Touchon M."/>
            <person name="Duchaud E."/>
        </authorList>
    </citation>
    <scope>NUCLEOTIDE SEQUENCE [LARGE SCALE GENOMIC DNA]</scope>
    <source>
        <strain evidence="3">DSM 17447 / CIP 109464 / GPTSA100-9</strain>
    </source>
</reference>
<evidence type="ECO:0000313" key="2">
    <source>
        <dbReference type="EMBL" id="CCG53523.1"/>
    </source>
</evidence>
<dbReference type="Pfam" id="PF13858">
    <property type="entry name" value="DUF4199"/>
    <property type="match status" value="1"/>
</dbReference>
<keyword evidence="3" id="KW-1185">Reference proteome</keyword>
<feature type="transmembrane region" description="Helical" evidence="1">
    <location>
        <begin position="36"/>
        <end position="55"/>
    </location>
</feature>
<name>H8XSY1_FLAIG</name>
<dbReference type="RefSeq" id="WP_014388644.1">
    <property type="nucleotide sequence ID" value="NC_017025.1"/>
</dbReference>
<evidence type="ECO:0008006" key="4">
    <source>
        <dbReference type="Google" id="ProtNLM"/>
    </source>
</evidence>
<gene>
    <name evidence="2" type="ordered locus">KQS_07895</name>
</gene>
<dbReference type="OrthoDB" id="5766000at2"/>
<dbReference type="PATRIC" id="fig|1094466.5.peg.1549"/>
<feature type="transmembrane region" description="Helical" evidence="1">
    <location>
        <begin position="132"/>
        <end position="151"/>
    </location>
</feature>
<feature type="transmembrane region" description="Helical" evidence="1">
    <location>
        <begin position="7"/>
        <end position="24"/>
    </location>
</feature>
<evidence type="ECO:0000313" key="3">
    <source>
        <dbReference type="Proteomes" id="UP000007599"/>
    </source>
</evidence>
<evidence type="ECO:0000256" key="1">
    <source>
        <dbReference type="SAM" id="Phobius"/>
    </source>
</evidence>
<dbReference type="HOGENOM" id="CLU_133690_0_0_10"/>